<gene>
    <name evidence="1" type="ORF">pSHK1.100</name>
</gene>
<evidence type="ECO:0000313" key="1">
    <source>
        <dbReference type="EMBL" id="ABY83569.1"/>
    </source>
</evidence>
<proteinExistence type="predicted"/>
<organism evidence="1">
    <name type="scientific">Streptomyces sp. HK1</name>
    <dbReference type="NCBI Taxonomy" id="405041"/>
    <lineage>
        <taxon>Bacteria</taxon>
        <taxon>Bacillati</taxon>
        <taxon>Actinomycetota</taxon>
        <taxon>Actinomycetes</taxon>
        <taxon>Kitasatosporales</taxon>
        <taxon>Streptomycetaceae</taxon>
        <taxon>Streptomyces</taxon>
    </lineage>
</organism>
<dbReference type="AlphaFoldDB" id="B0LUA1"/>
<dbReference type="RefSeq" id="WP_012268510.1">
    <property type="nucleotide sequence ID" value="NC_010311.1"/>
</dbReference>
<name>B0LUA1_9ACTN</name>
<reference evidence="1" key="1">
    <citation type="journal article" date="2011" name="Acta Biochim. Biophys. Sin.">
        <title>Characterization of the multiple CRISPR loci on Streptomyces linear plasmid pSHK1.</title>
        <authorList>
            <person name="Guo P."/>
            <person name="Cheng Q."/>
            <person name="Xie P."/>
            <person name="Fan Y."/>
            <person name="Jiang W."/>
            <person name="Qin Z."/>
        </authorList>
    </citation>
    <scope>NUCLEOTIDE SEQUENCE</scope>
    <source>
        <strain evidence="1">HK1</strain>
        <plasmid evidence="1">pSHK1</plasmid>
    </source>
</reference>
<sequence>MGLVALFRTLEYRNLPTLAKRTKKTGYIEHCQAVRLDADGEISEEITDPGTAWMELDVLCTKSAIVAAR</sequence>
<protein>
    <submittedName>
        <fullName evidence="1">Uncharacterized protein</fullName>
    </submittedName>
</protein>
<accession>B0LUA1</accession>
<dbReference type="EMBL" id="EU372836">
    <property type="protein sequence ID" value="ABY83569.1"/>
    <property type="molecule type" value="Genomic_DNA"/>
</dbReference>
<geneLocation type="plasmid" evidence="1">
    <name>pSHK1</name>
</geneLocation>
<keyword evidence="1" id="KW-0614">Plasmid</keyword>